<gene>
    <name evidence="1" type="ORF">MOMUL_28940</name>
</gene>
<proteinExistence type="predicted"/>
<protein>
    <submittedName>
        <fullName evidence="1">Uncharacterized protein</fullName>
    </submittedName>
</protein>
<reference evidence="1 2" key="1">
    <citation type="submission" date="2016-02" db="EMBL/GenBank/DDBJ databases">
        <title>Genome sequence of Moorella mulderi DSM 14980.</title>
        <authorList>
            <person name="Poehlein A."/>
            <person name="Daniel R."/>
        </authorList>
    </citation>
    <scope>NUCLEOTIDE SEQUENCE [LARGE SCALE GENOMIC DNA]</scope>
    <source>
        <strain evidence="1 2">DSM 14980</strain>
    </source>
</reference>
<dbReference type="AlphaFoldDB" id="A0A151AT45"/>
<comment type="caution">
    <text evidence="1">The sequence shown here is derived from an EMBL/GenBank/DDBJ whole genome shotgun (WGS) entry which is preliminary data.</text>
</comment>
<evidence type="ECO:0000313" key="1">
    <source>
        <dbReference type="EMBL" id="KYH30750.1"/>
    </source>
</evidence>
<name>A0A151AT45_9FIRM</name>
<evidence type="ECO:0000313" key="2">
    <source>
        <dbReference type="Proteomes" id="UP000075670"/>
    </source>
</evidence>
<keyword evidence="2" id="KW-1185">Reference proteome</keyword>
<dbReference type="EMBL" id="LTBC01000021">
    <property type="protein sequence ID" value="KYH30750.1"/>
    <property type="molecule type" value="Genomic_DNA"/>
</dbReference>
<sequence length="74" mass="8279">MGVILAPAFSNRFWMEVFIIQVSTLKAVSLDWIYLLASAIAAIKSEPRRNATFLGERPNLQAVIINPMGRKCKT</sequence>
<dbReference type="Proteomes" id="UP000075670">
    <property type="component" value="Unassembled WGS sequence"/>
</dbReference>
<accession>A0A151AT45</accession>
<organism evidence="1 2">
    <name type="scientific">Moorella mulderi DSM 14980</name>
    <dbReference type="NCBI Taxonomy" id="1122241"/>
    <lineage>
        <taxon>Bacteria</taxon>
        <taxon>Bacillati</taxon>
        <taxon>Bacillota</taxon>
        <taxon>Clostridia</taxon>
        <taxon>Neomoorellales</taxon>
        <taxon>Neomoorellaceae</taxon>
        <taxon>Neomoorella</taxon>
    </lineage>
</organism>